<gene>
    <name evidence="2" type="ORF">CYLTODRAFT_487171</name>
</gene>
<protein>
    <submittedName>
        <fullName evidence="2">Uncharacterized protein</fullName>
    </submittedName>
</protein>
<organism evidence="2 3">
    <name type="scientific">Cylindrobasidium torrendii FP15055 ss-10</name>
    <dbReference type="NCBI Taxonomy" id="1314674"/>
    <lineage>
        <taxon>Eukaryota</taxon>
        <taxon>Fungi</taxon>
        <taxon>Dikarya</taxon>
        <taxon>Basidiomycota</taxon>
        <taxon>Agaricomycotina</taxon>
        <taxon>Agaricomycetes</taxon>
        <taxon>Agaricomycetidae</taxon>
        <taxon>Agaricales</taxon>
        <taxon>Marasmiineae</taxon>
        <taxon>Physalacriaceae</taxon>
        <taxon>Cylindrobasidium</taxon>
    </lineage>
</organism>
<feature type="region of interest" description="Disordered" evidence="1">
    <location>
        <begin position="197"/>
        <end position="220"/>
    </location>
</feature>
<dbReference type="AlphaFoldDB" id="A0A0D7BM74"/>
<accession>A0A0D7BM74</accession>
<feature type="compositionally biased region" description="Low complexity" evidence="1">
    <location>
        <begin position="106"/>
        <end position="120"/>
    </location>
</feature>
<evidence type="ECO:0000313" key="2">
    <source>
        <dbReference type="EMBL" id="KIY71577.1"/>
    </source>
</evidence>
<evidence type="ECO:0000256" key="1">
    <source>
        <dbReference type="SAM" id="MobiDB-lite"/>
    </source>
</evidence>
<evidence type="ECO:0000313" key="3">
    <source>
        <dbReference type="Proteomes" id="UP000054007"/>
    </source>
</evidence>
<sequence length="220" mass="24432">MKVFGFGNKASPKAKVGKNKKALRHSRSVPLGLNISAPSPYPIQGWGAVANDWIPLPPLVSTPRSPEDPHTIRPPPKQTIPEDLNPAEPNFSRFSEWSTDGSQDCVTSSEGHSTTETSVEGMLEDLEGREKARHRAEALAKLHANPNAADRNVSLWDANRELERLAQISERERQVTRALEAQKLLRRQASYHVSRSFAQETAASMPQRREWKVTNGAGQE</sequence>
<reference evidence="2 3" key="1">
    <citation type="journal article" date="2015" name="Fungal Genet. Biol.">
        <title>Evolution of novel wood decay mechanisms in Agaricales revealed by the genome sequences of Fistulina hepatica and Cylindrobasidium torrendii.</title>
        <authorList>
            <person name="Floudas D."/>
            <person name="Held B.W."/>
            <person name="Riley R."/>
            <person name="Nagy L.G."/>
            <person name="Koehler G."/>
            <person name="Ransdell A.S."/>
            <person name="Younus H."/>
            <person name="Chow J."/>
            <person name="Chiniquy J."/>
            <person name="Lipzen A."/>
            <person name="Tritt A."/>
            <person name="Sun H."/>
            <person name="Haridas S."/>
            <person name="LaButti K."/>
            <person name="Ohm R.A."/>
            <person name="Kues U."/>
            <person name="Blanchette R.A."/>
            <person name="Grigoriev I.V."/>
            <person name="Minto R.E."/>
            <person name="Hibbett D.S."/>
        </authorList>
    </citation>
    <scope>NUCLEOTIDE SEQUENCE [LARGE SCALE GENOMIC DNA]</scope>
    <source>
        <strain evidence="2 3">FP15055 ss-10</strain>
    </source>
</reference>
<feature type="compositionally biased region" description="Polar residues" evidence="1">
    <location>
        <begin position="92"/>
        <end position="105"/>
    </location>
</feature>
<feature type="compositionally biased region" description="Basic residues" evidence="1">
    <location>
        <begin position="15"/>
        <end position="24"/>
    </location>
</feature>
<keyword evidence="3" id="KW-1185">Reference proteome</keyword>
<dbReference type="EMBL" id="KN880453">
    <property type="protein sequence ID" value="KIY71577.1"/>
    <property type="molecule type" value="Genomic_DNA"/>
</dbReference>
<dbReference type="Proteomes" id="UP000054007">
    <property type="component" value="Unassembled WGS sequence"/>
</dbReference>
<proteinExistence type="predicted"/>
<feature type="region of interest" description="Disordered" evidence="1">
    <location>
        <begin position="58"/>
        <end position="120"/>
    </location>
</feature>
<name>A0A0D7BM74_9AGAR</name>
<feature type="region of interest" description="Disordered" evidence="1">
    <location>
        <begin position="1"/>
        <end position="24"/>
    </location>
</feature>